<name>A0ABD0BC92_AERCA</name>
<dbReference type="Pfam" id="PF05488">
    <property type="entry name" value="PAAR_motif"/>
    <property type="match status" value="1"/>
</dbReference>
<reference evidence="1 2" key="1">
    <citation type="submission" date="2021-07" db="EMBL/GenBank/DDBJ databases">
        <title>Draft genome sequence of carbapenem-resistant Aeromonas spp. in Japan.</title>
        <authorList>
            <person name="Maehana S."/>
            <person name="Suzuki M."/>
            <person name="Kitasato H."/>
        </authorList>
    </citation>
    <scope>NUCLEOTIDE SEQUENCE [LARGE SCALE GENOMIC DNA]</scope>
    <source>
        <strain evidence="1 2">KAM382</strain>
    </source>
</reference>
<dbReference type="AlphaFoldDB" id="A0ABD0BC92"/>
<dbReference type="EMBL" id="BPOP01000060">
    <property type="protein sequence ID" value="GJB93818.1"/>
    <property type="molecule type" value="Genomic_DNA"/>
</dbReference>
<protein>
    <recommendedName>
        <fullName evidence="3">PAAR domain-containing protein</fullName>
    </recommendedName>
</protein>
<dbReference type="Proteomes" id="UP000737420">
    <property type="component" value="Unassembled WGS sequence"/>
</dbReference>
<proteinExistence type="predicted"/>
<evidence type="ECO:0000313" key="1">
    <source>
        <dbReference type="EMBL" id="GJB93818.1"/>
    </source>
</evidence>
<evidence type="ECO:0008006" key="3">
    <source>
        <dbReference type="Google" id="ProtNLM"/>
    </source>
</evidence>
<evidence type="ECO:0000313" key="2">
    <source>
        <dbReference type="Proteomes" id="UP000737420"/>
    </source>
</evidence>
<comment type="caution">
    <text evidence="1">The sequence shown here is derived from an EMBL/GenBank/DDBJ whole genome shotgun (WGS) entry which is preliminary data.</text>
</comment>
<dbReference type="InterPro" id="IPR008727">
    <property type="entry name" value="PAAR_motif"/>
</dbReference>
<dbReference type="Gene3D" id="2.60.200.60">
    <property type="match status" value="1"/>
</dbReference>
<organism evidence="1 2">
    <name type="scientific">Aeromonas caviae</name>
    <name type="common">Aeromonas punctata</name>
    <dbReference type="NCBI Taxonomy" id="648"/>
    <lineage>
        <taxon>Bacteria</taxon>
        <taxon>Pseudomonadati</taxon>
        <taxon>Pseudomonadota</taxon>
        <taxon>Gammaproteobacteria</taxon>
        <taxon>Aeromonadales</taxon>
        <taxon>Aeromonadaceae</taxon>
        <taxon>Aeromonas</taxon>
    </lineage>
</organism>
<sequence length="374" mass="39532">MSLKIATIGDPTTTGGAIIDGASTVYAEGRLVALIGSQATCPACQKGIGPIRQTHPHTVEVEGRQVCLHDSIVECGCPPGTNRVIASTTMEYIGFEGGGMTARMAFANPTATDLASAEQTATAPIPPLPTELCPAEQDALQDGVFLWTETVDAGHAFVSIHRASKPVAFTYGRFGERGVVPTVGEGVMIRLSEPAAVKYYRHELYKMGARVFKILDADRELTTHYLDTVYLSGNRSPKTNRPDSSRYGRVIDTYDLTGNNCTTHSVKAILAARSSVFQSQRFGIQYSEDFTIPASLQHHLQQVSASASMVAMEVTEQFKRWYPAAGNVTVAEEGGVGAVIGAAADSAGVVGSSTGYSGGTIGGSSGGLYEPTDR</sequence>
<dbReference type="CDD" id="cd14744">
    <property type="entry name" value="PAAR_CT_2"/>
    <property type="match status" value="1"/>
</dbReference>
<gene>
    <name evidence="1" type="ORF">KAM382_38790</name>
</gene>
<dbReference type="RefSeq" id="WP_223931346.1">
    <property type="nucleotide sequence ID" value="NZ_BPNR01000085.1"/>
</dbReference>
<accession>A0ABD0BC92</accession>